<name>A0A5N7BE58_9EURO</name>
<evidence type="ECO:0000313" key="2">
    <source>
        <dbReference type="Proteomes" id="UP000326198"/>
    </source>
</evidence>
<sequence length="83" mass="9394">MSPAQQAITAPASPYLQVATPPESLLSCRPCGTETRTRRGLGLVFAQDGLQRLRTISQIIQLRKYLQPGDRRRLRRDANLYKK</sequence>
<proteinExistence type="predicted"/>
<evidence type="ECO:0000313" key="1">
    <source>
        <dbReference type="EMBL" id="KAE8380065.1"/>
    </source>
</evidence>
<accession>A0A5N7BE58</accession>
<dbReference type="EMBL" id="ML736186">
    <property type="protein sequence ID" value="KAE8380065.1"/>
    <property type="molecule type" value="Genomic_DNA"/>
</dbReference>
<gene>
    <name evidence="1" type="ORF">BDV26DRAFT_258222</name>
</gene>
<dbReference type="Proteomes" id="UP000326198">
    <property type="component" value="Unassembled WGS sequence"/>
</dbReference>
<dbReference type="AlphaFoldDB" id="A0A5N7BE58"/>
<reference evidence="1 2" key="1">
    <citation type="submission" date="2019-04" db="EMBL/GenBank/DDBJ databases">
        <title>Friends and foes A comparative genomics studyof 23 Aspergillus species from section Flavi.</title>
        <authorList>
            <consortium name="DOE Joint Genome Institute"/>
            <person name="Kjaerbolling I."/>
            <person name="Vesth T."/>
            <person name="Frisvad J.C."/>
            <person name="Nybo J.L."/>
            <person name="Theobald S."/>
            <person name="Kildgaard S."/>
            <person name="Isbrandt T."/>
            <person name="Kuo A."/>
            <person name="Sato A."/>
            <person name="Lyhne E.K."/>
            <person name="Kogle M.E."/>
            <person name="Wiebenga A."/>
            <person name="Kun R.S."/>
            <person name="Lubbers R.J."/>
            <person name="Makela M.R."/>
            <person name="Barry K."/>
            <person name="Chovatia M."/>
            <person name="Clum A."/>
            <person name="Daum C."/>
            <person name="Haridas S."/>
            <person name="He G."/>
            <person name="LaButti K."/>
            <person name="Lipzen A."/>
            <person name="Mondo S."/>
            <person name="Riley R."/>
            <person name="Salamov A."/>
            <person name="Simmons B.A."/>
            <person name="Magnuson J.K."/>
            <person name="Henrissat B."/>
            <person name="Mortensen U.H."/>
            <person name="Larsen T.O."/>
            <person name="Devries R.P."/>
            <person name="Grigoriev I.V."/>
            <person name="Machida M."/>
            <person name="Baker S.E."/>
            <person name="Andersen M.R."/>
        </authorList>
    </citation>
    <scope>NUCLEOTIDE SEQUENCE [LARGE SCALE GENOMIC DNA]</scope>
    <source>
        <strain evidence="1 2">IBT 29228</strain>
    </source>
</reference>
<keyword evidence="2" id="KW-1185">Reference proteome</keyword>
<protein>
    <submittedName>
        <fullName evidence="1">Uncharacterized protein</fullName>
    </submittedName>
</protein>
<organism evidence="1 2">
    <name type="scientific">Aspergillus bertholletiae</name>
    <dbReference type="NCBI Taxonomy" id="1226010"/>
    <lineage>
        <taxon>Eukaryota</taxon>
        <taxon>Fungi</taxon>
        <taxon>Dikarya</taxon>
        <taxon>Ascomycota</taxon>
        <taxon>Pezizomycotina</taxon>
        <taxon>Eurotiomycetes</taxon>
        <taxon>Eurotiomycetidae</taxon>
        <taxon>Eurotiales</taxon>
        <taxon>Aspergillaceae</taxon>
        <taxon>Aspergillus</taxon>
        <taxon>Aspergillus subgen. Circumdati</taxon>
    </lineage>
</organism>